<evidence type="ECO:0000259" key="1">
    <source>
        <dbReference type="Pfam" id="PF12760"/>
    </source>
</evidence>
<reference evidence="2 3" key="1">
    <citation type="submission" date="2020-08" db="EMBL/GenBank/DDBJ databases">
        <title>Cohnella phylogeny.</title>
        <authorList>
            <person name="Dunlap C."/>
        </authorList>
    </citation>
    <scope>NUCLEOTIDE SEQUENCE [LARGE SCALE GENOMIC DNA]</scope>
    <source>
        <strain evidence="2 3">DSM 103658</strain>
    </source>
</reference>
<dbReference type="RefSeq" id="WP_185178462.1">
    <property type="nucleotide sequence ID" value="NZ_CBCSEP010000004.1"/>
</dbReference>
<dbReference type="EMBL" id="JACJVN010000028">
    <property type="protein sequence ID" value="MBB6677176.1"/>
    <property type="molecule type" value="Genomic_DNA"/>
</dbReference>
<dbReference type="Proteomes" id="UP000574133">
    <property type="component" value="Unassembled WGS sequence"/>
</dbReference>
<evidence type="ECO:0000313" key="2">
    <source>
        <dbReference type="EMBL" id="MBB6677176.1"/>
    </source>
</evidence>
<sequence>MNHLFADSFDARFDSEAACIEWLFQIRWPNGFECPSCAHSHATVISTRRLPLYECRRCLRQTSLTAGTILEKSRTPLRKWLYAMWLMSQPEQGINAVRLQSLLSVTYKTAFYMLRKLRLAMGSLEAQPALSGSVQAGLDYLGRGILSVQEAAEGRKTPIMTAVAMDTTGCLNQVALAVVPPAFVRDRCLLPVGKIHFAERYIDPNATSAVIADSLLRTNRQFVNLRIYGHSFRDWMLQTFHGLGGGYLQTYLDEFVFQVNASLQGVPPFEKLSYLSMRPAHPYVRSPRSVRPSLAA</sequence>
<feature type="domain" description="Transposase zinc-ribbon" evidence="1">
    <location>
        <begin position="15"/>
        <end position="61"/>
    </location>
</feature>
<organism evidence="2 3">
    <name type="scientific">Cohnella lubricantis</name>
    <dbReference type="NCBI Taxonomy" id="2163172"/>
    <lineage>
        <taxon>Bacteria</taxon>
        <taxon>Bacillati</taxon>
        <taxon>Bacillota</taxon>
        <taxon>Bacilli</taxon>
        <taxon>Bacillales</taxon>
        <taxon>Paenibacillaceae</taxon>
        <taxon>Cohnella</taxon>
    </lineage>
</organism>
<accession>A0A841TAS3</accession>
<comment type="caution">
    <text evidence="2">The sequence shown here is derived from an EMBL/GenBank/DDBJ whole genome shotgun (WGS) entry which is preliminary data.</text>
</comment>
<proteinExistence type="predicted"/>
<gene>
    <name evidence="2" type="ORF">H4Q31_07530</name>
</gene>
<dbReference type="AlphaFoldDB" id="A0A841TAS3"/>
<dbReference type="Pfam" id="PF12760">
    <property type="entry name" value="Zn_ribbon_IS1595"/>
    <property type="match status" value="1"/>
</dbReference>
<evidence type="ECO:0000313" key="3">
    <source>
        <dbReference type="Proteomes" id="UP000574133"/>
    </source>
</evidence>
<dbReference type="InterPro" id="IPR024442">
    <property type="entry name" value="Transposase_Zn_ribbon"/>
</dbReference>
<protein>
    <submittedName>
        <fullName evidence="2">IS1595 family transposase</fullName>
    </submittedName>
</protein>
<name>A0A841TAS3_9BACL</name>
<keyword evidence="3" id="KW-1185">Reference proteome</keyword>